<gene>
    <name evidence="2" type="ORF">NW112_05955</name>
    <name evidence="1" type="ORF">NW133_00955</name>
</gene>
<evidence type="ECO:0000313" key="4">
    <source>
        <dbReference type="Proteomes" id="UP001081438"/>
    </source>
</evidence>
<keyword evidence="3" id="KW-1185">Reference proteome</keyword>
<evidence type="ECO:0000313" key="3">
    <source>
        <dbReference type="Proteomes" id="UP001072952"/>
    </source>
</evidence>
<dbReference type="Gene3D" id="3.10.450.130">
    <property type="entry name" value="folded 79 residue fragment of lin0334 like domains"/>
    <property type="match status" value="1"/>
</dbReference>
<dbReference type="EMBL" id="JANSKX010000018">
    <property type="protein sequence ID" value="MCY1594776.1"/>
    <property type="molecule type" value="Genomic_DNA"/>
</dbReference>
<reference evidence="1" key="3">
    <citation type="submission" date="2022-08" db="EMBL/GenBank/DDBJ databases">
        <authorList>
            <person name="Magnan C."/>
        </authorList>
    </citation>
    <scope>NUCLEOTIDE SEQUENCE</scope>
    <source>
        <strain evidence="1">NSP012P</strain>
    </source>
</reference>
<dbReference type="RefSeq" id="WP_124225244.1">
    <property type="nucleotide sequence ID" value="NZ_JAGSWR010000007.1"/>
</dbReference>
<dbReference type="Proteomes" id="UP001081438">
    <property type="component" value="Unassembled WGS sequence"/>
</dbReference>
<sequence>MTQLVKVHLTDHHKNHEWTSYVEEQHERIELYTRYNYQHVDDLDMKLGKLRDRQTTPSLTVKVRVNHSWKHYLDVYLTQDTPFDGKSVQSSPALHKWQRHSRLATVDEIVETMHAKSVTDALEQLKKEGAPHD</sequence>
<reference evidence="1" key="1">
    <citation type="journal article" date="2022" name="Int. J. Mol. Sci.">
        <title>Phenotypic and Genotypic Virulence Characterisation of Staphylococcus pettenkoferi Strains Isolated from Human Bloodstream and Diabetic Foot Infections.</title>
        <authorList>
            <person name="Magnan C."/>
            <person name="Ahmad-Mansour N."/>
            <person name="Pouget C."/>
            <person name="Morsli M."/>
            <person name="Huc-Brandt S."/>
            <person name="Pantel A."/>
            <person name="Dunyach-Remy C."/>
            <person name="Sotto A."/>
            <person name="Molle V."/>
            <person name="Lavigne J.-P."/>
        </authorList>
    </citation>
    <scope>NUCLEOTIDE SEQUENCE</scope>
    <source>
        <strain evidence="1">NSP012P</strain>
    </source>
</reference>
<dbReference type="AlphaFoldDB" id="A0A9Q4H4V3"/>
<evidence type="ECO:0000313" key="1">
    <source>
        <dbReference type="EMBL" id="MCY1582118.1"/>
    </source>
</evidence>
<dbReference type="Proteomes" id="UP001072952">
    <property type="component" value="Unassembled WGS sequence"/>
</dbReference>
<reference evidence="2" key="2">
    <citation type="journal article" date="2022" name="Int. J. Mol. Sci.">
        <title>Phenotypic and genotypic virulence characterisation of Staphylococcus pettenkoferi strains isolated from human bloodstream and diabetic foot infections.</title>
        <authorList>
            <person name="Magnan C."/>
        </authorList>
    </citation>
    <scope>NUCLEOTIDE SEQUENCE</scope>
    <source>
        <strain evidence="2">NSP020P</strain>
    </source>
</reference>
<evidence type="ECO:0000313" key="2">
    <source>
        <dbReference type="EMBL" id="MCY1594776.1"/>
    </source>
</evidence>
<protein>
    <submittedName>
        <fullName evidence="2">Uncharacterized protein</fullName>
    </submittedName>
</protein>
<dbReference type="EMBL" id="JANSLD010000003">
    <property type="protein sequence ID" value="MCY1582118.1"/>
    <property type="molecule type" value="Genomic_DNA"/>
</dbReference>
<comment type="caution">
    <text evidence="2">The sequence shown here is derived from an EMBL/GenBank/DDBJ whole genome shotgun (WGS) entry which is preliminary data.</text>
</comment>
<name>A0A9Q4H4V3_9STAP</name>
<accession>A0A9Q4H4V3</accession>
<organism evidence="2 4">
    <name type="scientific">Staphylococcus pettenkoferi</name>
    <dbReference type="NCBI Taxonomy" id="170573"/>
    <lineage>
        <taxon>Bacteria</taxon>
        <taxon>Bacillati</taxon>
        <taxon>Bacillota</taxon>
        <taxon>Bacilli</taxon>
        <taxon>Bacillales</taxon>
        <taxon>Staphylococcaceae</taxon>
        <taxon>Staphylococcus</taxon>
    </lineage>
</organism>
<proteinExistence type="predicted"/>